<dbReference type="AlphaFoldDB" id="A0AAE0YU21"/>
<comment type="caution">
    <text evidence="1">The sequence shown here is derived from an EMBL/GenBank/DDBJ whole genome shotgun (WGS) entry which is preliminary data.</text>
</comment>
<proteinExistence type="predicted"/>
<organism evidence="1 2">
    <name type="scientific">Elysia crispata</name>
    <name type="common">lettuce slug</name>
    <dbReference type="NCBI Taxonomy" id="231223"/>
    <lineage>
        <taxon>Eukaryota</taxon>
        <taxon>Metazoa</taxon>
        <taxon>Spiralia</taxon>
        <taxon>Lophotrochozoa</taxon>
        <taxon>Mollusca</taxon>
        <taxon>Gastropoda</taxon>
        <taxon>Heterobranchia</taxon>
        <taxon>Euthyneura</taxon>
        <taxon>Panpulmonata</taxon>
        <taxon>Sacoglossa</taxon>
        <taxon>Placobranchoidea</taxon>
        <taxon>Plakobranchidae</taxon>
        <taxon>Elysia</taxon>
    </lineage>
</organism>
<evidence type="ECO:0000313" key="2">
    <source>
        <dbReference type="Proteomes" id="UP001283361"/>
    </source>
</evidence>
<evidence type="ECO:0000313" key="1">
    <source>
        <dbReference type="EMBL" id="KAK3757027.1"/>
    </source>
</evidence>
<name>A0AAE0YU21_9GAST</name>
<accession>A0AAE0YU21</accession>
<sequence length="115" mass="13382">MLRPDIVIHSASTQQLIMVELTVPYENRMKEAHIYKREKYMNLTKELENAGYKAVVMPVEVGVRGFVGSSVYDLLTKLSICGNKRTKVLKLLAEIAENSSRWIWSRRNERFLHKD</sequence>
<reference evidence="1" key="1">
    <citation type="journal article" date="2023" name="G3 (Bethesda)">
        <title>A reference genome for the long-term kleptoplast-retaining sea slug Elysia crispata morphotype clarki.</title>
        <authorList>
            <person name="Eastman K.E."/>
            <person name="Pendleton A.L."/>
            <person name="Shaikh M.A."/>
            <person name="Suttiyut T."/>
            <person name="Ogas R."/>
            <person name="Tomko P."/>
            <person name="Gavelis G."/>
            <person name="Widhalm J.R."/>
            <person name="Wisecaver J.H."/>
        </authorList>
    </citation>
    <scope>NUCLEOTIDE SEQUENCE</scope>
    <source>
        <strain evidence="1">ECLA1</strain>
    </source>
</reference>
<protein>
    <submittedName>
        <fullName evidence="1">Uncharacterized protein</fullName>
    </submittedName>
</protein>
<dbReference type="Proteomes" id="UP001283361">
    <property type="component" value="Unassembled WGS sequence"/>
</dbReference>
<keyword evidence="2" id="KW-1185">Reference proteome</keyword>
<gene>
    <name evidence="1" type="ORF">RRG08_041803</name>
</gene>
<dbReference type="EMBL" id="JAWDGP010005418">
    <property type="protein sequence ID" value="KAK3757027.1"/>
    <property type="molecule type" value="Genomic_DNA"/>
</dbReference>